<dbReference type="NCBIfam" id="TIGR01554">
    <property type="entry name" value="major_cap_HK97"/>
    <property type="match status" value="1"/>
</dbReference>
<dbReference type="Gene3D" id="3.30.2320.10">
    <property type="entry name" value="hypothetical protein PF0899 domain"/>
    <property type="match status" value="1"/>
</dbReference>
<evidence type="ECO:0000256" key="1">
    <source>
        <dbReference type="ARBA" id="ARBA00004328"/>
    </source>
</evidence>
<organism evidence="4 5">
    <name type="scientific">Fusobacterium ulcerans 12-1B</name>
    <dbReference type="NCBI Taxonomy" id="457404"/>
    <lineage>
        <taxon>Bacteria</taxon>
        <taxon>Fusobacteriati</taxon>
        <taxon>Fusobacteriota</taxon>
        <taxon>Fusobacteriia</taxon>
        <taxon>Fusobacteriales</taxon>
        <taxon>Fusobacteriaceae</taxon>
        <taxon>Fusobacterium</taxon>
    </lineage>
</organism>
<keyword evidence="2" id="KW-0175">Coiled coil</keyword>
<evidence type="ECO:0000259" key="3">
    <source>
        <dbReference type="Pfam" id="PF05065"/>
    </source>
</evidence>
<sequence length="382" mass="41911">MKLSDTIKQQLKAAQDKATLLLNKNDATIEEINAANSEIDGLQAKLDLALKNEEIENSARAGKPLSAATVENGINSQAYENAFYNVLKNKGSLEDKVIIQNALSSTTDADGGLLIPKDQRTAIIELKRQYKSLRSLVSTESVTTLTGTRVIEQDAENTPFEEVTESGKIKDLASPKWLPIAYSIKKYGGILPIPNTLLQDNTANLQAYINKWFAKKEIATENSLIVALLNTLTKKAITGIDGIKDALNEELDPAISERSVVVTNQTGFNWLDKLKDSDGNYLLEKDPTNPTKKMIAGRTVEVYPNKILKNDTTKAPIIIGDLKEAIVLFDRQLMTLKSTDVGAGAFENDLTKVRGTLRLDIQKFDTDAVRFLQVDTASAPTT</sequence>
<evidence type="ECO:0000256" key="2">
    <source>
        <dbReference type="SAM" id="Coils"/>
    </source>
</evidence>
<comment type="caution">
    <text evidence="4">The sequence shown here is derived from an EMBL/GenBank/DDBJ whole genome shotgun (WGS) entry which is preliminary data.</text>
</comment>
<evidence type="ECO:0000313" key="4">
    <source>
        <dbReference type="EMBL" id="EHO80737.1"/>
    </source>
</evidence>
<dbReference type="Gene3D" id="3.30.2400.10">
    <property type="entry name" value="Major capsid protein gp5"/>
    <property type="match status" value="1"/>
</dbReference>
<dbReference type="SUPFAM" id="SSF56563">
    <property type="entry name" value="Major capsid protein gp5"/>
    <property type="match status" value="1"/>
</dbReference>
<reference evidence="4 5" key="1">
    <citation type="submission" date="2012-07" db="EMBL/GenBank/DDBJ databases">
        <title>The Genome Sequence of Fusobacterium ulcerans 12_1B.</title>
        <authorList>
            <consortium name="The Broad Institute Genome Sequencing Platform"/>
            <person name="Earl A."/>
            <person name="Ward D."/>
            <person name="Feldgarden M."/>
            <person name="Gevers D."/>
            <person name="Strauss J."/>
            <person name="Ambrose C.E."/>
            <person name="Allen-Vercoe E."/>
            <person name="Walker B."/>
            <person name="Young S.K."/>
            <person name="Zeng Q."/>
            <person name="Gargeya S."/>
            <person name="Fitzgerald M."/>
            <person name="Haas B."/>
            <person name="Abouelleil A."/>
            <person name="Alvarado L."/>
            <person name="Arachchi H.M."/>
            <person name="Berlin A.M."/>
            <person name="Chapman S.B."/>
            <person name="Goldberg J."/>
            <person name="Griggs A."/>
            <person name="Gujja S."/>
            <person name="Hansen M."/>
            <person name="Howarth C."/>
            <person name="Imamovic A."/>
            <person name="Larimer J."/>
            <person name="McCowen C."/>
            <person name="Montmayeur A."/>
            <person name="Murphy C."/>
            <person name="Neiman D."/>
            <person name="Pearson M."/>
            <person name="Priest M."/>
            <person name="Roberts A."/>
            <person name="Saif S."/>
            <person name="Shea T."/>
            <person name="Sisk P."/>
            <person name="Sykes S."/>
            <person name="Wortman J."/>
            <person name="Nusbaum C."/>
            <person name="Birren B."/>
        </authorList>
    </citation>
    <scope>NUCLEOTIDE SEQUENCE [LARGE SCALE GENOMIC DNA]</scope>
    <source>
        <strain evidence="4 5">12_1B</strain>
    </source>
</reference>
<dbReference type="InterPro" id="IPR024455">
    <property type="entry name" value="Phage_capsid"/>
</dbReference>
<evidence type="ECO:0000313" key="5">
    <source>
        <dbReference type="Proteomes" id="UP000003233"/>
    </source>
</evidence>
<dbReference type="Proteomes" id="UP000003233">
    <property type="component" value="Unassembled WGS sequence"/>
</dbReference>
<proteinExistence type="predicted"/>
<dbReference type="Pfam" id="PF05065">
    <property type="entry name" value="Phage_capsid"/>
    <property type="match status" value="1"/>
</dbReference>
<dbReference type="EMBL" id="AGWJ02000021">
    <property type="protein sequence ID" value="EHO80737.1"/>
    <property type="molecule type" value="Genomic_DNA"/>
</dbReference>
<name>H1PTR7_9FUSO</name>
<dbReference type="HOGENOM" id="CLU_029522_2_0_0"/>
<feature type="domain" description="Phage capsid-like C-terminal" evidence="3">
    <location>
        <begin position="111"/>
        <end position="373"/>
    </location>
</feature>
<dbReference type="BioCyc" id="FSP457404-HMP:GTSQ-1820-MONOMER"/>
<protein>
    <submittedName>
        <fullName evidence="4">HK97 family phage major capsid protein</fullName>
    </submittedName>
</protein>
<accession>H1PTR7</accession>
<comment type="subcellular location">
    <subcellularLocation>
        <location evidence="1">Virion</location>
    </subcellularLocation>
</comment>
<feature type="coiled-coil region" evidence="2">
    <location>
        <begin position="25"/>
        <end position="52"/>
    </location>
</feature>
<dbReference type="AlphaFoldDB" id="H1PTR7"/>
<gene>
    <name evidence="4" type="ORF">HMPREF0402_01810</name>
</gene>
<keyword evidence="5" id="KW-1185">Reference proteome</keyword>
<dbReference type="RefSeq" id="WP_008697361.1">
    <property type="nucleotide sequence ID" value="NZ_KE161008.1"/>
</dbReference>
<dbReference type="PATRIC" id="fig|457404.5.peg.2290"/>
<dbReference type="InterPro" id="IPR054612">
    <property type="entry name" value="Phage_capsid-like_C"/>
</dbReference>